<dbReference type="FunFam" id="1.20.58.60:FF:000018">
    <property type="entry name" value="Spectrin beta chain"/>
    <property type="match status" value="1"/>
</dbReference>
<dbReference type="GO" id="GO:0007026">
    <property type="term" value="P:negative regulation of microtubule depolymerization"/>
    <property type="evidence" value="ECO:0007669"/>
    <property type="project" value="UniProtKB-ARBA"/>
</dbReference>
<dbReference type="Pfam" id="PF00169">
    <property type="entry name" value="PH"/>
    <property type="match status" value="1"/>
</dbReference>
<dbReference type="SUPFAM" id="SSF50729">
    <property type="entry name" value="PH domain-like"/>
    <property type="match status" value="1"/>
</dbReference>
<proteinExistence type="inferred from homology"/>
<dbReference type="Gene3D" id="1.10.418.10">
    <property type="entry name" value="Calponin-like domain"/>
    <property type="match status" value="2"/>
</dbReference>
<dbReference type="CDD" id="cd21246">
    <property type="entry name" value="CH_SPTB-like_rpt1"/>
    <property type="match status" value="1"/>
</dbReference>
<dbReference type="Gene3D" id="2.30.29.30">
    <property type="entry name" value="Pleckstrin-homology domain (PH domain)/Phosphotyrosine-binding domain (PTB)"/>
    <property type="match status" value="1"/>
</dbReference>
<dbReference type="GO" id="GO:0005543">
    <property type="term" value="F:phospholipid binding"/>
    <property type="evidence" value="ECO:0007669"/>
    <property type="project" value="InterPro"/>
</dbReference>
<dbReference type="Proteomes" id="UP000186922">
    <property type="component" value="Unassembled WGS sequence"/>
</dbReference>
<dbReference type="GO" id="GO:0003779">
    <property type="term" value="F:actin binding"/>
    <property type="evidence" value="ECO:0007669"/>
    <property type="project" value="UniProtKB-KW"/>
</dbReference>
<dbReference type="GO" id="GO:0008017">
    <property type="term" value="F:microtubule binding"/>
    <property type="evidence" value="ECO:0007669"/>
    <property type="project" value="UniProtKB-ARBA"/>
</dbReference>
<comment type="subcellular location">
    <subcellularLocation>
        <location evidence="1">Cytoplasm</location>
        <location evidence="1">Cytoskeleton</location>
    </subcellularLocation>
</comment>
<dbReference type="FunFam" id="1.20.58.60:FF:000072">
    <property type="entry name" value="Spectrin beta chain"/>
    <property type="match status" value="1"/>
</dbReference>
<dbReference type="InterPro" id="IPR001589">
    <property type="entry name" value="Actinin_actin-bd_CS"/>
</dbReference>
<dbReference type="FunFam" id="1.10.418.10:FF:000004">
    <property type="entry name" value="Spectrin beta chain"/>
    <property type="match status" value="1"/>
</dbReference>
<keyword evidence="4 9" id="KW-0963">Cytoplasm</keyword>
<accession>A0A1D1VWP1</accession>
<evidence type="ECO:0000259" key="13">
    <source>
        <dbReference type="PROSITE" id="PS50021"/>
    </source>
</evidence>
<protein>
    <recommendedName>
        <fullName evidence="9">Spectrin beta chain</fullName>
    </recommendedName>
</protein>
<dbReference type="PROSITE" id="PS00020">
    <property type="entry name" value="ACTININ_2"/>
    <property type="match status" value="1"/>
</dbReference>
<dbReference type="GO" id="GO:0042062">
    <property type="term" value="P:long-term strengthening of neuromuscular junction"/>
    <property type="evidence" value="ECO:0007669"/>
    <property type="project" value="UniProtKB-ARBA"/>
</dbReference>
<dbReference type="SMART" id="SM00233">
    <property type="entry name" value="PH"/>
    <property type="match status" value="1"/>
</dbReference>
<dbReference type="EMBL" id="BDGG01000012">
    <property type="protein sequence ID" value="GAV05346.1"/>
    <property type="molecule type" value="Genomic_DNA"/>
</dbReference>
<feature type="coiled-coil region" evidence="10">
    <location>
        <begin position="1282"/>
        <end position="1378"/>
    </location>
</feature>
<dbReference type="GO" id="GO:0045169">
    <property type="term" value="C:fusome"/>
    <property type="evidence" value="ECO:0007669"/>
    <property type="project" value="UniProtKB-ARBA"/>
</dbReference>
<feature type="coiled-coil region" evidence="10">
    <location>
        <begin position="1669"/>
        <end position="1696"/>
    </location>
</feature>
<dbReference type="FunFam" id="2.30.29.30:FF:000024">
    <property type="entry name" value="Spectrin beta chain"/>
    <property type="match status" value="1"/>
</dbReference>
<dbReference type="GO" id="GO:0051693">
    <property type="term" value="P:actin filament capping"/>
    <property type="evidence" value="ECO:0007669"/>
    <property type="project" value="UniProtKB-UniRule"/>
</dbReference>
<dbReference type="Pfam" id="PF00435">
    <property type="entry name" value="Spectrin"/>
    <property type="match status" value="17"/>
</dbReference>
<comment type="similarity">
    <text evidence="2 9">Belongs to the spectrin family.</text>
</comment>
<gene>
    <name evidence="14" type="primary">RvY_15494-1</name>
    <name evidence="14" type="synonym">RvY_15494.1</name>
    <name evidence="14" type="ORF">RvY_15494</name>
</gene>
<dbReference type="GO" id="GO:0016328">
    <property type="term" value="C:lateral plasma membrane"/>
    <property type="evidence" value="ECO:0007669"/>
    <property type="project" value="UniProtKB-ARBA"/>
</dbReference>
<organism evidence="14 15">
    <name type="scientific">Ramazzottius varieornatus</name>
    <name type="common">Water bear</name>
    <name type="synonym">Tardigrade</name>
    <dbReference type="NCBI Taxonomy" id="947166"/>
    <lineage>
        <taxon>Eukaryota</taxon>
        <taxon>Metazoa</taxon>
        <taxon>Ecdysozoa</taxon>
        <taxon>Tardigrada</taxon>
        <taxon>Eutardigrada</taxon>
        <taxon>Parachela</taxon>
        <taxon>Hypsibioidea</taxon>
        <taxon>Ramazzottiidae</taxon>
        <taxon>Ramazzottius</taxon>
    </lineage>
</organism>
<dbReference type="FunFam" id="1.20.58.60:FF:000020">
    <property type="entry name" value="Spectrin alpha chain, non-erythrocytic 1"/>
    <property type="match status" value="1"/>
</dbReference>
<dbReference type="SUPFAM" id="SSF47576">
    <property type="entry name" value="Calponin-homology domain, CH-domain"/>
    <property type="match status" value="1"/>
</dbReference>
<evidence type="ECO:0000313" key="14">
    <source>
        <dbReference type="EMBL" id="GAV05346.1"/>
    </source>
</evidence>
<dbReference type="InterPro" id="IPR002017">
    <property type="entry name" value="Spectrin_repeat"/>
</dbReference>
<dbReference type="SMART" id="SM00033">
    <property type="entry name" value="CH"/>
    <property type="match status" value="2"/>
</dbReference>
<evidence type="ECO:0000256" key="3">
    <source>
        <dbReference type="ARBA" id="ARBA00022467"/>
    </source>
</evidence>
<feature type="domain" description="Calponin-homology (CH)" evidence="13">
    <location>
        <begin position="88"/>
        <end position="192"/>
    </location>
</feature>
<dbReference type="PROSITE" id="PS50003">
    <property type="entry name" value="PH_DOMAIN"/>
    <property type="match status" value="1"/>
</dbReference>
<dbReference type="PRINTS" id="PR00683">
    <property type="entry name" value="SPECTRINPH"/>
</dbReference>
<dbReference type="FunFam" id="1.10.418.10:FF:000003">
    <property type="entry name" value="Spectrin beta chain"/>
    <property type="match status" value="1"/>
</dbReference>
<feature type="domain" description="PH" evidence="12">
    <location>
        <begin position="2226"/>
        <end position="2337"/>
    </location>
</feature>
<feature type="compositionally biased region" description="Basic and acidic residues" evidence="11">
    <location>
        <begin position="2126"/>
        <end position="2141"/>
    </location>
</feature>
<evidence type="ECO:0000259" key="12">
    <source>
        <dbReference type="PROSITE" id="PS50003"/>
    </source>
</evidence>
<dbReference type="FunFam" id="1.20.58.60:FF:000172">
    <property type="entry name" value="Spectrin beta chain"/>
    <property type="match status" value="1"/>
</dbReference>
<dbReference type="InterPro" id="IPR016343">
    <property type="entry name" value="Spectrin_bsu"/>
</dbReference>
<evidence type="ECO:0000256" key="4">
    <source>
        <dbReference type="ARBA" id="ARBA00022490"/>
    </source>
</evidence>
<evidence type="ECO:0000256" key="6">
    <source>
        <dbReference type="ARBA" id="ARBA00022737"/>
    </source>
</evidence>
<feature type="region of interest" description="Disordered" evidence="11">
    <location>
        <begin position="2122"/>
        <end position="2229"/>
    </location>
</feature>
<dbReference type="GO" id="GO:0008091">
    <property type="term" value="C:spectrin"/>
    <property type="evidence" value="ECO:0007669"/>
    <property type="project" value="InterPro"/>
</dbReference>
<feature type="domain" description="Calponin-homology (CH)" evidence="13">
    <location>
        <begin position="207"/>
        <end position="312"/>
    </location>
</feature>
<dbReference type="STRING" id="947166.A0A1D1VWP1"/>
<dbReference type="Gene3D" id="1.20.58.60">
    <property type="match status" value="11"/>
</dbReference>
<dbReference type="InterPro" id="IPR001715">
    <property type="entry name" value="CH_dom"/>
</dbReference>
<evidence type="ECO:0000256" key="2">
    <source>
        <dbReference type="ARBA" id="ARBA00006826"/>
    </source>
</evidence>
<dbReference type="CDD" id="cd00176">
    <property type="entry name" value="SPEC"/>
    <property type="match status" value="8"/>
</dbReference>
<dbReference type="GO" id="GO:0005200">
    <property type="term" value="F:structural constituent of cytoskeleton"/>
    <property type="evidence" value="ECO:0007669"/>
    <property type="project" value="UniProtKB-UniRule"/>
</dbReference>
<keyword evidence="15" id="KW-1185">Reference proteome</keyword>
<comment type="caution">
    <text evidence="14">The sequence shown here is derived from an EMBL/GenBank/DDBJ whole genome shotgun (WGS) entry which is preliminary data.</text>
</comment>
<dbReference type="PANTHER" id="PTHR11915">
    <property type="entry name" value="SPECTRIN/FILAMIN RELATED CYTOSKELETAL PROTEIN"/>
    <property type="match status" value="1"/>
</dbReference>
<evidence type="ECO:0000256" key="11">
    <source>
        <dbReference type="SAM" id="MobiDB-lite"/>
    </source>
</evidence>
<feature type="compositionally biased region" description="Gly residues" evidence="11">
    <location>
        <begin position="2145"/>
        <end position="2177"/>
    </location>
</feature>
<keyword evidence="7 9" id="KW-0009">Actin-binding</keyword>
<dbReference type="PROSITE" id="PS50021">
    <property type="entry name" value="CH"/>
    <property type="match status" value="2"/>
</dbReference>
<dbReference type="InterPro" id="IPR036872">
    <property type="entry name" value="CH_dom_sf"/>
</dbReference>
<evidence type="ECO:0000256" key="10">
    <source>
        <dbReference type="SAM" id="Coils"/>
    </source>
</evidence>
<keyword evidence="6" id="KW-0677">Repeat</keyword>
<dbReference type="CDD" id="cd21248">
    <property type="entry name" value="CH_SPTB_like_rpt2"/>
    <property type="match status" value="1"/>
</dbReference>
<evidence type="ECO:0000256" key="5">
    <source>
        <dbReference type="ARBA" id="ARBA00022553"/>
    </source>
</evidence>
<reference evidence="14 15" key="1">
    <citation type="journal article" date="2016" name="Nat. Commun.">
        <title>Extremotolerant tardigrade genome and improved radiotolerance of human cultured cells by tardigrade-unique protein.</title>
        <authorList>
            <person name="Hashimoto T."/>
            <person name="Horikawa D.D."/>
            <person name="Saito Y."/>
            <person name="Kuwahara H."/>
            <person name="Kozuka-Hata H."/>
            <person name="Shin-I T."/>
            <person name="Minakuchi Y."/>
            <person name="Ohishi K."/>
            <person name="Motoyama A."/>
            <person name="Aizu T."/>
            <person name="Enomoto A."/>
            <person name="Kondo K."/>
            <person name="Tanaka S."/>
            <person name="Hara Y."/>
            <person name="Koshikawa S."/>
            <person name="Sagara H."/>
            <person name="Miura T."/>
            <person name="Yokobori S."/>
            <person name="Miyagawa K."/>
            <person name="Suzuki Y."/>
            <person name="Kubo T."/>
            <person name="Oyama M."/>
            <person name="Kohara Y."/>
            <person name="Fujiyama A."/>
            <person name="Arakawa K."/>
            <person name="Katayama T."/>
            <person name="Toyoda A."/>
            <person name="Kunieda T."/>
        </authorList>
    </citation>
    <scope>NUCLEOTIDE SEQUENCE [LARGE SCALE GENOMIC DNA]</scope>
    <source>
        <strain evidence="14 15">YOKOZUNA-1</strain>
    </source>
</reference>
<feature type="region of interest" description="Disordered" evidence="11">
    <location>
        <begin position="2334"/>
        <end position="2368"/>
    </location>
</feature>
<keyword evidence="10" id="KW-0175">Coiled coil</keyword>
<dbReference type="InterPro" id="IPR011993">
    <property type="entry name" value="PH-like_dom_sf"/>
</dbReference>
<evidence type="ECO:0000256" key="8">
    <source>
        <dbReference type="ARBA" id="ARBA00023212"/>
    </source>
</evidence>
<dbReference type="PROSITE" id="PS00019">
    <property type="entry name" value="ACTININ_1"/>
    <property type="match status" value="1"/>
</dbReference>
<dbReference type="FunFam" id="1.20.58.60:FF:000011">
    <property type="entry name" value="Spectrin beta chain"/>
    <property type="match status" value="1"/>
</dbReference>
<feature type="coiled-coil region" evidence="10">
    <location>
        <begin position="1129"/>
        <end position="1159"/>
    </location>
</feature>
<feature type="compositionally biased region" description="Low complexity" evidence="11">
    <location>
        <begin position="23"/>
        <end position="37"/>
    </location>
</feature>
<name>A0A1D1VWP1_RAMVA</name>
<dbReference type="FunFam" id="1.20.58.60:FF:000019">
    <property type="entry name" value="Spectrin beta chain"/>
    <property type="match status" value="1"/>
</dbReference>
<dbReference type="InterPro" id="IPR001849">
    <property type="entry name" value="PH_domain"/>
</dbReference>
<keyword evidence="8 9" id="KW-0206">Cytoskeleton</keyword>
<evidence type="ECO:0000313" key="15">
    <source>
        <dbReference type="Proteomes" id="UP000186922"/>
    </source>
</evidence>
<evidence type="ECO:0000256" key="1">
    <source>
        <dbReference type="ARBA" id="ARBA00004245"/>
    </source>
</evidence>
<dbReference type="SUPFAM" id="SSF46966">
    <property type="entry name" value="Spectrin repeat"/>
    <property type="match status" value="13"/>
</dbReference>
<keyword evidence="5" id="KW-0597">Phosphoprotein</keyword>
<dbReference type="Pfam" id="PF00307">
    <property type="entry name" value="CH"/>
    <property type="match status" value="2"/>
</dbReference>
<dbReference type="OrthoDB" id="5865767at2759"/>
<dbReference type="InterPro" id="IPR018159">
    <property type="entry name" value="Spectrin/alpha-actinin"/>
</dbReference>
<sequence length="2368" mass="274544">MTTDRTTVSHWTTSVGEHDGHATNGVGTNGGTTTITTNGTNGVTTHYTTTTTTTTSYGTDGEYDDGGLSSAKIFERIRIKALSDERETVQKKTFTKWVNSHLIRVGCRIHDLYTDLRDGKMILKLLEVLSGERLPRPTRGKMRIHCLENVDKALQFLRDQHVHLENLGSHDIVDGNPRLTLGLIWTIILRFQIQDIIIEEVESRETKSAKDALLLWCQMKTAGYPNVNVRNFTTSWRDGLAFNALIHRHREDLIQYDKLSKNQAIYNLNNAFNVAEQKLGIAKLIDAEDVAVEYPDEKSIITYVVTYYHYFSKMRADTVHGRRIGKIVDVAREADKDAYTYERLTTDLLQWIRKTIESLNDRHFANSLPGVQQQLGQFNTYRTVEKPPKFVEKGNLEMTLFAIQSKLRAHDLRAYIPPQAKSIADINNAWEALERAEHERELALREELIRQEKLEQLAARFDRKAGMRETWLSENQRLVAQDNFGTDLGSVDAASKKHEAIETDIFAYEERVQAVISVAEELEQENYHDIQRINTRKDNVLRLWNYLLELLRARRQRLDVSLEMHKTFLEMLQVAQSMEELKTRLVSDDYGRHLLDVEELVQKHLMLDNDIAVIGDRVKAVNNTARRFVDDEGIGFHPVDPQVVVDRMQNLEDMYTDLVELSQERKDRLEDSRKLWQFFSDIAEEEAWIKEKEQMLSSADIGRDLTSINLLLTKQRLMEDELNARKAHLLDVIKNGEDLVNEGHFGSEQIQARINDVNDRWEHLMELSAYRKKRLLEAVDYHQFFADADDTDTWMLDTLRLVSSDDIGRDEGHVQSLLRKHQEVYENLQRYEPTIKSLQEQANSLGDQDRNSPEVRDRLNNISHRYDELLRLAEVRKQRLLDALEFYKLLTDIDATEQLINEKDRMLATMGPTQDMEEVEVMKHRFGSLENEMGMINDRVKNINDVSERLLSVQHPDAREIHSRRNRLNLAWNKLVDNVNDKRDELEKSRGYQTFRIECQETTRWIEEKIRIIEDAEDIENDLSGLIKLQRRLSFIERDMGPIRAKMDSMLEEATKIERERPEEAAAIREKVAILQSQWQRLNQLMGEQDQKLGEVGELQHFLRDLDVFQSWLTRTQVTIASQELPEDLAETERLLNTHKQLKEEIENYRADFDKLMETGQTVTRDQQDPQYILLRERLKGLREGWEELGRMWENRQQLLAQSLSYQVFLRDARQCEVLLGQQENFLARDETPRNLEDAENMLKRHDDFLTSLEVNQDKVQQVIGQSERLTSEGNYAADKIFRKAENILERYNANRERANSIGQKLRDARQLQQYLRDVEEHLEFINNKRIQVEDENYRSAKTAHQKWTRHQAFEAEIAANRARMDELRAEGEALMREKPQFTPEIRRSLDEMNTRWQDLEDITRGKGERLFDANRQAIYEQTCDDVDNWVTELETQILTTETGQDLTTVNILMQKQQVLENQLQLRAAQVSELERHESKLEEIVPEKTEELKQRRHEVEERFRRLQRPIEERRRELEKKKEAFQFLRDIDDEKFYIQQKMTQATSPNVGNNLFEVLRMKKQNNNLRHEVENHEPRIRAIQDVGQRLIDDRHADSDRFRELLDDLLARWNDLKDAIEDRDKRLDLSEKAQQYFSDANEAETWMSEQELYLLSDERPKDESIAQANARKQEATEQAVTDYQETIRQLSEQADRLVREGNPFANQVRSRQTQIERTYAGLKDLSTESRTRGADTMRLFLLQRDIDDLERWIAEKEVVANSHELGTDFDHVTILRERFDRFCEETEAVGVERVRQANEDANSLIRAGHSDAPLIAQWKDRINEAWENLRELMETRKQLLTASYELHKFFWDCKDLLSRIHEKMNTVSDDLGRDSGSISAQQRKHATFIQDLVPLGQQVEGIQERSTKLLNAYAGDRAREIQVREAEVINAWRQLQQMVDLRRSKLSDTGDLFRFFNMVRDLMLWMDDVNRQMNTSERARDVSGVELLMNNHQSLRAEIDARDSSFAECIELGKDLLARNHYASPEIKDKLQGLVNSRGGMMTRWDERWEHLQLILEVYQFARDAAVAEAWLVAQEPYLFSQELGMSVQEVERLIKKHESFEKSALAQDERFQALKRLTTLELKAMSQRRTADDERRRSEQRRLEQQTGRGGAGGAGGVGGAGGYGAGGHAGSPGTPGGRIVGVTEVEGPSTPERVRLTPGMSPSTSRGVAGSPGSPGQAATLPSGTDEGMAIEGPLSRKHEAAAGGSKASDRSWVQMYVVVRGTKLFVYRDEKSMRSAPDKTFHGEQPTDLSGSTVERIEHHAKKHAFRVTLIDGAQYLFDARSEDEANAWIEQIRAAAGSDSSPEARASTLPEMSKSEAKRRSLPWSKKK</sequence>
<dbReference type="SMART" id="SM00150">
    <property type="entry name" value="SPEC"/>
    <property type="match status" value="17"/>
</dbReference>
<evidence type="ECO:0000256" key="9">
    <source>
        <dbReference type="PIRNR" id="PIRNR002297"/>
    </source>
</evidence>
<feature type="compositionally biased region" description="Polar residues" evidence="11">
    <location>
        <begin position="1"/>
        <end position="15"/>
    </location>
</feature>
<evidence type="ECO:0000256" key="7">
    <source>
        <dbReference type="ARBA" id="ARBA00023203"/>
    </source>
</evidence>
<keyword evidence="3 9" id="KW-0117">Actin capping</keyword>
<dbReference type="InterPro" id="IPR001605">
    <property type="entry name" value="PH_dom-spectrin-type"/>
</dbReference>
<feature type="region of interest" description="Disordered" evidence="11">
    <location>
        <begin position="1"/>
        <end position="37"/>
    </location>
</feature>
<dbReference type="PIRSF" id="PIRSF002297">
    <property type="entry name" value="Spectrin_beta_subunit"/>
    <property type="match status" value="1"/>
</dbReference>